<dbReference type="AlphaFoldDB" id="A0A5J5EN17"/>
<evidence type="ECO:0000313" key="2">
    <source>
        <dbReference type="EMBL" id="KAA8898765.1"/>
    </source>
</evidence>
<evidence type="ECO:0000313" key="3">
    <source>
        <dbReference type="Proteomes" id="UP000326924"/>
    </source>
</evidence>
<feature type="region of interest" description="Disordered" evidence="1">
    <location>
        <begin position="770"/>
        <end position="796"/>
    </location>
</feature>
<keyword evidence="3" id="KW-1185">Reference proteome</keyword>
<dbReference type="Proteomes" id="UP000326924">
    <property type="component" value="Unassembled WGS sequence"/>
</dbReference>
<organism evidence="2 3">
    <name type="scientific">Sphaerosporella brunnea</name>
    <dbReference type="NCBI Taxonomy" id="1250544"/>
    <lineage>
        <taxon>Eukaryota</taxon>
        <taxon>Fungi</taxon>
        <taxon>Dikarya</taxon>
        <taxon>Ascomycota</taxon>
        <taxon>Pezizomycotina</taxon>
        <taxon>Pezizomycetes</taxon>
        <taxon>Pezizales</taxon>
        <taxon>Pyronemataceae</taxon>
        <taxon>Sphaerosporella</taxon>
    </lineage>
</organism>
<protein>
    <submittedName>
        <fullName evidence="2">Uncharacterized protein</fullName>
    </submittedName>
</protein>
<sequence>MAMPPIRTSPAKHRFAAAPFIEEDDGFNPQWALSPEDPIFKSTFSPARPLYLQEPEPVTRPVPPTPQTRITHLPPEIRNYNKEVGFDNLTLSLLLPLAFVYNTASKLGSLAYEGVSAMVRVGGVVKKRILPGRQDPVGGRRRRQQTPVKKRAPKDSMLNLPPHMVGATPNVVRQARGERPRRDPTTHTPTADEARKWQLFHATPLHKKPKPKDTPLPTAPGTPWATPKFEVNTSQRKIKAVKSKQFAMNVHKGEFKEWLRLLKKHGLGTTALRRVLTENLAFPTDLILSLHDKKARSGDGGFDTLVKCFSHEGFTTFYKILIPNIKYPSPRKFQEGECENIDLNSVHQQEDGCCKFCRGFSWAGKVEEREVEKGGEVPCKSQHKSTIPYTKEEQREFDRFKYDALFRRWCKESRYDWVFETPQPSGWEIPQDDPRLRHISMLRQQHKATYGAPKMYDADLMASRTQLRTEISRQDLAAKILIDAIRKENPTLAAAYEKMDLERKRRQVRTDWLCVKQVKIRRKEPPKEQAAFTTVASPAVPKPAPRPVVGKVPKTVLKRAAAPAEQEEFKPVKRVKFASEPEGPTVNPRKTPAKGILKTTSSVVSRQKSARLAAKNRKNGTNTNLPADQFLFNLPSQTNGRQPVPATSDAASPPPVPHQKPNPRLNFSTVPSLAPTSKNEPTYFFGASSGVYNRGIPSSFDPVAIRQQYNAGVLNASTYWEDLNTNPYGWKPDPNLTKEENDAERYNYNIQKRMEQQEREKEMRALELAEEQLRGGRQRSSPTNLFDNGTTWREKK</sequence>
<dbReference type="OrthoDB" id="5343553at2759"/>
<accession>A0A5J5EN17</accession>
<feature type="compositionally biased region" description="Basic residues" evidence="1">
    <location>
        <begin position="139"/>
        <end position="152"/>
    </location>
</feature>
<proteinExistence type="predicted"/>
<feature type="region of interest" description="Disordered" evidence="1">
    <location>
        <begin position="130"/>
        <end position="227"/>
    </location>
</feature>
<gene>
    <name evidence="2" type="ORF">FN846DRAFT_921244</name>
</gene>
<evidence type="ECO:0000256" key="1">
    <source>
        <dbReference type="SAM" id="MobiDB-lite"/>
    </source>
</evidence>
<comment type="caution">
    <text evidence="2">The sequence shown here is derived from an EMBL/GenBank/DDBJ whole genome shotgun (WGS) entry which is preliminary data.</text>
</comment>
<name>A0A5J5EN17_9PEZI</name>
<reference evidence="2 3" key="1">
    <citation type="submission" date="2019-09" db="EMBL/GenBank/DDBJ databases">
        <title>Draft genome of the ectomycorrhizal ascomycete Sphaerosporella brunnea.</title>
        <authorList>
            <consortium name="DOE Joint Genome Institute"/>
            <person name="Benucci G.M."/>
            <person name="Marozzi G."/>
            <person name="Antonielli L."/>
            <person name="Sanchez S."/>
            <person name="Marco P."/>
            <person name="Wang X."/>
            <person name="Falini L.B."/>
            <person name="Barry K."/>
            <person name="Haridas S."/>
            <person name="Lipzen A."/>
            <person name="Labutti K."/>
            <person name="Grigoriev I.V."/>
            <person name="Murat C."/>
            <person name="Martin F."/>
            <person name="Albertini E."/>
            <person name="Donnini D."/>
            <person name="Bonito G."/>
        </authorList>
    </citation>
    <scope>NUCLEOTIDE SEQUENCE [LARGE SCALE GENOMIC DNA]</scope>
    <source>
        <strain evidence="2 3">Sb_GMNB300</strain>
    </source>
</reference>
<dbReference type="EMBL" id="VXIS01000179">
    <property type="protein sequence ID" value="KAA8898765.1"/>
    <property type="molecule type" value="Genomic_DNA"/>
</dbReference>
<feature type="compositionally biased region" description="Polar residues" evidence="1">
    <location>
        <begin position="598"/>
        <end position="607"/>
    </location>
</feature>
<feature type="compositionally biased region" description="Polar residues" evidence="1">
    <location>
        <begin position="665"/>
        <end position="678"/>
    </location>
</feature>
<feature type="region of interest" description="Disordered" evidence="1">
    <location>
        <begin position="561"/>
        <end position="678"/>
    </location>
</feature>
<feature type="compositionally biased region" description="Polar residues" evidence="1">
    <location>
        <begin position="778"/>
        <end position="796"/>
    </location>
</feature>
<dbReference type="InParanoid" id="A0A5J5EN17"/>
<feature type="compositionally biased region" description="Basic and acidic residues" evidence="1">
    <location>
        <begin position="175"/>
        <end position="196"/>
    </location>
</feature>